<sequence length="590" mass="66014">MRMWASLLVVVAGLTMAQQYKEQQEEQREVPVITTLLGRISGVKEESRNGKTFHAYYGIPFAKPPVGELRFKDPVASEGWQGVREGKSHASSCPQVDMLKNMMGGELSPVGSEDCLYLDVFTPQTVKVGEGLPVLVSIHGGGFIAGDGKMGSPHYLMNNDVVVDEVIPGNFGLKDQTLALRWVHDNIHTFGGDPNKVAIFGVSAGGASVHYQVLTPHSKGLFSRAIMQSGAALCPWARGGAHREVAQYVGRVSGCPDLYNTRAFLQCLQEWVFFVHQAGWMHPFLFGPRVDGDFLPDDPRQMLKDGRHQDVDIISGVMRHDGSLMTHNIFFNEAALAGYNANFSVVAPISLEFEAGDVDIASQTKRIFEYYLGGSTVTVDNAAAITEMMTDRHFRLPHEETTEHLARTLPAHNKVFSYLFNHRGQFSLGDMNKDRVVGMNWVGHGDDLFYIYKFAMLFPPLERDDDIRLSDIIIKMWINFAATGNPTPDDSLGFRWGPFSEHNNQHLELTVEPTMTRYSRHQVREFWSSLPLLENVILHPEKVSRLAHHWLRATQGERQSFTATKGTLFPGHSDDLPLRKPVKVALRDEL</sequence>
<dbReference type="PANTHER" id="PTHR11559">
    <property type="entry name" value="CARBOXYLESTERASE"/>
    <property type="match status" value="1"/>
</dbReference>
<evidence type="ECO:0000256" key="2">
    <source>
        <dbReference type="ARBA" id="ARBA00022487"/>
    </source>
</evidence>
<comment type="caution">
    <text evidence="7">The sequence shown here is derived from an EMBL/GenBank/DDBJ whole genome shotgun (WGS) entry which is preliminary data.</text>
</comment>
<name>A0A8J5JYN1_HOMAM</name>
<evidence type="ECO:0000256" key="4">
    <source>
        <dbReference type="ARBA" id="ARBA00023180"/>
    </source>
</evidence>
<comment type="similarity">
    <text evidence="1 5">Belongs to the type-B carboxylesterase/lipase family.</text>
</comment>
<evidence type="ECO:0000313" key="7">
    <source>
        <dbReference type="EMBL" id="KAG7161814.1"/>
    </source>
</evidence>
<dbReference type="EMBL" id="JAHLQT010028808">
    <property type="protein sequence ID" value="KAG7161814.1"/>
    <property type="molecule type" value="Genomic_DNA"/>
</dbReference>
<keyword evidence="2" id="KW-0719">Serine esterase</keyword>
<dbReference type="InterPro" id="IPR050309">
    <property type="entry name" value="Type-B_Carboxylest/Lipase"/>
</dbReference>
<dbReference type="InterPro" id="IPR019826">
    <property type="entry name" value="Carboxylesterase_B_AS"/>
</dbReference>
<dbReference type="GO" id="GO:0052689">
    <property type="term" value="F:carboxylic ester hydrolase activity"/>
    <property type="evidence" value="ECO:0007669"/>
    <property type="project" value="UniProtKB-KW"/>
</dbReference>
<keyword evidence="8" id="KW-1185">Reference proteome</keyword>
<feature type="domain" description="Carboxylesterase type B" evidence="6">
    <location>
        <begin position="31"/>
        <end position="527"/>
    </location>
</feature>
<dbReference type="Gene3D" id="3.40.50.1820">
    <property type="entry name" value="alpha/beta hydrolase"/>
    <property type="match status" value="1"/>
</dbReference>
<dbReference type="PROSITE" id="PS00941">
    <property type="entry name" value="CARBOXYLESTERASE_B_2"/>
    <property type="match status" value="1"/>
</dbReference>
<evidence type="ECO:0000259" key="6">
    <source>
        <dbReference type="Pfam" id="PF00135"/>
    </source>
</evidence>
<dbReference type="Proteomes" id="UP000747542">
    <property type="component" value="Unassembled WGS sequence"/>
</dbReference>
<dbReference type="InterPro" id="IPR019819">
    <property type="entry name" value="Carboxylesterase_B_CS"/>
</dbReference>
<dbReference type="Pfam" id="PF00135">
    <property type="entry name" value="COesterase"/>
    <property type="match status" value="1"/>
</dbReference>
<evidence type="ECO:0000256" key="3">
    <source>
        <dbReference type="ARBA" id="ARBA00022801"/>
    </source>
</evidence>
<dbReference type="SUPFAM" id="SSF53474">
    <property type="entry name" value="alpha/beta-Hydrolases"/>
    <property type="match status" value="1"/>
</dbReference>
<organism evidence="7 8">
    <name type="scientific">Homarus americanus</name>
    <name type="common">American lobster</name>
    <dbReference type="NCBI Taxonomy" id="6706"/>
    <lineage>
        <taxon>Eukaryota</taxon>
        <taxon>Metazoa</taxon>
        <taxon>Ecdysozoa</taxon>
        <taxon>Arthropoda</taxon>
        <taxon>Crustacea</taxon>
        <taxon>Multicrustacea</taxon>
        <taxon>Malacostraca</taxon>
        <taxon>Eumalacostraca</taxon>
        <taxon>Eucarida</taxon>
        <taxon>Decapoda</taxon>
        <taxon>Pleocyemata</taxon>
        <taxon>Astacidea</taxon>
        <taxon>Nephropoidea</taxon>
        <taxon>Nephropidae</taxon>
        <taxon>Homarus</taxon>
    </lineage>
</organism>
<feature type="signal peptide" evidence="5">
    <location>
        <begin position="1"/>
        <end position="17"/>
    </location>
</feature>
<keyword evidence="4" id="KW-0325">Glycoprotein</keyword>
<dbReference type="InterPro" id="IPR002018">
    <property type="entry name" value="CarbesteraseB"/>
</dbReference>
<evidence type="ECO:0000256" key="1">
    <source>
        <dbReference type="ARBA" id="ARBA00005964"/>
    </source>
</evidence>
<protein>
    <recommendedName>
        <fullName evidence="5">Carboxylic ester hydrolase</fullName>
        <ecNumber evidence="5">3.1.1.-</ecNumber>
    </recommendedName>
</protein>
<dbReference type="PROSITE" id="PS00122">
    <property type="entry name" value="CARBOXYLESTERASE_B_1"/>
    <property type="match status" value="1"/>
</dbReference>
<accession>A0A8J5JYN1</accession>
<evidence type="ECO:0000313" key="8">
    <source>
        <dbReference type="Proteomes" id="UP000747542"/>
    </source>
</evidence>
<keyword evidence="5" id="KW-0732">Signal</keyword>
<dbReference type="EC" id="3.1.1.-" evidence="5"/>
<keyword evidence="3 5" id="KW-0378">Hydrolase</keyword>
<feature type="chain" id="PRO_5035338595" description="Carboxylic ester hydrolase" evidence="5">
    <location>
        <begin position="18"/>
        <end position="590"/>
    </location>
</feature>
<reference evidence="7" key="1">
    <citation type="journal article" date="2021" name="Sci. Adv.">
        <title>The American lobster genome reveals insights on longevity, neural, and immune adaptations.</title>
        <authorList>
            <person name="Polinski J.M."/>
            <person name="Zimin A.V."/>
            <person name="Clark K.F."/>
            <person name="Kohn A.B."/>
            <person name="Sadowski N."/>
            <person name="Timp W."/>
            <person name="Ptitsyn A."/>
            <person name="Khanna P."/>
            <person name="Romanova D.Y."/>
            <person name="Williams P."/>
            <person name="Greenwood S.J."/>
            <person name="Moroz L.L."/>
            <person name="Walt D.R."/>
            <person name="Bodnar A.G."/>
        </authorList>
    </citation>
    <scope>NUCLEOTIDE SEQUENCE</scope>
    <source>
        <strain evidence="7">GMGI-L3</strain>
    </source>
</reference>
<proteinExistence type="inferred from homology"/>
<dbReference type="InterPro" id="IPR029058">
    <property type="entry name" value="AB_hydrolase_fold"/>
</dbReference>
<evidence type="ECO:0000256" key="5">
    <source>
        <dbReference type="RuleBase" id="RU361235"/>
    </source>
</evidence>
<gene>
    <name evidence="7" type="ORF">Hamer_G007469</name>
</gene>
<dbReference type="AlphaFoldDB" id="A0A8J5JYN1"/>